<dbReference type="InterPro" id="IPR047789">
    <property type="entry name" value="CU044_5270-like"/>
</dbReference>
<evidence type="ECO:0000313" key="3">
    <source>
        <dbReference type="EMBL" id="EWC58043.1"/>
    </source>
</evidence>
<accession>W7IBY1</accession>
<keyword evidence="2" id="KW-1133">Transmembrane helix</keyword>
<dbReference type="eggNOG" id="ENOG50335Z9">
    <property type="taxonomic scope" value="Bacteria"/>
</dbReference>
<proteinExistence type="predicted"/>
<accession>A0A8E2X3G6</accession>
<reference evidence="3 4" key="1">
    <citation type="journal article" date="2014" name="Genome Announc.">
        <title>Draft Genome Sequence of the Antitrypanosomally Active Sponge-Associated Bacterium Actinokineospora sp. Strain EG49.</title>
        <authorList>
            <person name="Harjes J."/>
            <person name="Ryu T."/>
            <person name="Abdelmohsen U.R."/>
            <person name="Moitinho-Silva L."/>
            <person name="Horn H."/>
            <person name="Ravasi T."/>
            <person name="Hentschel U."/>
        </authorList>
    </citation>
    <scope>NUCLEOTIDE SEQUENCE [LARGE SCALE GENOMIC DNA]</scope>
    <source>
        <strain evidence="3 4">EG49</strain>
    </source>
</reference>
<feature type="transmembrane region" description="Helical" evidence="2">
    <location>
        <begin position="82"/>
        <end position="102"/>
    </location>
</feature>
<name>W7IBY1_9PSEU</name>
<evidence type="ECO:0000256" key="2">
    <source>
        <dbReference type="SAM" id="Phobius"/>
    </source>
</evidence>
<keyword evidence="2" id="KW-0812">Transmembrane</keyword>
<organism evidence="3 4">
    <name type="scientific">Actinokineospora spheciospongiae</name>
    <dbReference type="NCBI Taxonomy" id="909613"/>
    <lineage>
        <taxon>Bacteria</taxon>
        <taxon>Bacillati</taxon>
        <taxon>Actinomycetota</taxon>
        <taxon>Actinomycetes</taxon>
        <taxon>Pseudonocardiales</taxon>
        <taxon>Pseudonocardiaceae</taxon>
        <taxon>Actinokineospora</taxon>
    </lineage>
</organism>
<dbReference type="STRING" id="909613.UO65_6654"/>
<keyword evidence="4" id="KW-1185">Reference proteome</keyword>
<comment type="caution">
    <text evidence="3">The sequence shown here is derived from an EMBL/GenBank/DDBJ whole genome shotgun (WGS) entry which is preliminary data.</text>
</comment>
<evidence type="ECO:0000256" key="1">
    <source>
        <dbReference type="SAM" id="MobiDB-lite"/>
    </source>
</evidence>
<protein>
    <recommendedName>
        <fullName evidence="5">RNA polymerase sigma (70) factor</fullName>
    </recommendedName>
</protein>
<evidence type="ECO:0008006" key="5">
    <source>
        <dbReference type="Google" id="ProtNLM"/>
    </source>
</evidence>
<feature type="compositionally biased region" description="Low complexity" evidence="1">
    <location>
        <begin position="57"/>
        <end position="72"/>
    </location>
</feature>
<dbReference type="Proteomes" id="UP000019277">
    <property type="component" value="Unassembled WGS sequence"/>
</dbReference>
<sequence length="381" mass="39724">MTMPTPWTEAELDDALDRLNAGIRPTAGGVARARAKLVAAIAEPDRVPVARPDRAAAGRAARAATARPSRGTAARRWRASRVLTAAAAVLAVVGLAVGMLLVQSATTAGPASAAAVAALERAAVGGGQDAPVPDGSYRHVTTHSWDLREIGRTPQGPAAYLAETVIEVWIPRDPAQEWQMERSTTPRKVWVAGNENEARAAGLMIDYPLPRGGRPGPLRAACGDFYATGDRPACAAPGTWQTPDTEFLSSLPRDPRALYDRLLTDASATGHGTSQVLTLTTDVLRTGLVPADLRGALYAALTRLPGLDVVDAAANLDGKRGTALGVLDDQTRQDMIIDPVTGAFIGERRVSAGTTESGIPGGTLLGYSSVEADVVPAIGQR</sequence>
<gene>
    <name evidence="3" type="ORF">UO65_6654</name>
</gene>
<keyword evidence="2" id="KW-0472">Membrane</keyword>
<dbReference type="AlphaFoldDB" id="W7IBY1"/>
<evidence type="ECO:0000313" key="4">
    <source>
        <dbReference type="Proteomes" id="UP000019277"/>
    </source>
</evidence>
<dbReference type="OrthoDB" id="3387554at2"/>
<feature type="region of interest" description="Disordered" evidence="1">
    <location>
        <begin position="53"/>
        <end position="73"/>
    </location>
</feature>
<dbReference type="NCBIfam" id="NF038083">
    <property type="entry name" value="CU044_5270_fam"/>
    <property type="match status" value="1"/>
</dbReference>
<dbReference type="EMBL" id="AYXG01000263">
    <property type="protein sequence ID" value="EWC58043.1"/>
    <property type="molecule type" value="Genomic_DNA"/>
</dbReference>